<dbReference type="EMBL" id="JACIEN010000001">
    <property type="protein sequence ID" value="MBB4015696.1"/>
    <property type="molecule type" value="Genomic_DNA"/>
</dbReference>
<gene>
    <name evidence="1" type="ORF">GGR16_000702</name>
</gene>
<reference evidence="1 2" key="1">
    <citation type="submission" date="2020-08" db="EMBL/GenBank/DDBJ databases">
        <title>Genomic Encyclopedia of Type Strains, Phase IV (KMG-IV): sequencing the most valuable type-strain genomes for metagenomic binning, comparative biology and taxonomic classification.</title>
        <authorList>
            <person name="Goeker M."/>
        </authorList>
    </citation>
    <scope>NUCLEOTIDE SEQUENCE [LARGE SCALE GENOMIC DNA]</scope>
    <source>
        <strain evidence="1 2">DSM 103737</strain>
    </source>
</reference>
<accession>A0A840BY41</accession>
<dbReference type="AlphaFoldDB" id="A0A840BY41"/>
<comment type="caution">
    <text evidence="1">The sequence shown here is derived from an EMBL/GenBank/DDBJ whole genome shotgun (WGS) entry which is preliminary data.</text>
</comment>
<dbReference type="RefSeq" id="WP_026015100.1">
    <property type="nucleotide sequence ID" value="NZ_JACIEN010000001.1"/>
</dbReference>
<protein>
    <submittedName>
        <fullName evidence="1">Uncharacterized protein</fullName>
    </submittedName>
</protein>
<dbReference type="Proteomes" id="UP000577362">
    <property type="component" value="Unassembled WGS sequence"/>
</dbReference>
<name>A0A840BY41_9HYPH</name>
<evidence type="ECO:0000313" key="2">
    <source>
        <dbReference type="Proteomes" id="UP000577362"/>
    </source>
</evidence>
<keyword evidence="2" id="KW-1185">Reference proteome</keyword>
<organism evidence="1 2">
    <name type="scientific">Chelatococcus caeni</name>
    <dbReference type="NCBI Taxonomy" id="1348468"/>
    <lineage>
        <taxon>Bacteria</taxon>
        <taxon>Pseudomonadati</taxon>
        <taxon>Pseudomonadota</taxon>
        <taxon>Alphaproteobacteria</taxon>
        <taxon>Hyphomicrobiales</taxon>
        <taxon>Chelatococcaceae</taxon>
        <taxon>Chelatococcus</taxon>
    </lineage>
</organism>
<evidence type="ECO:0000313" key="1">
    <source>
        <dbReference type="EMBL" id="MBB4015696.1"/>
    </source>
</evidence>
<proteinExistence type="predicted"/>
<sequence length="186" mass="20449">MQLKAVHPDAYAFTEPHRKFPDLTRLTIACHGIEGQQIEMNGSPVKPEELAATIRTWTAADRLHSVRLVACHSASLAPGGSRQRLEAADPGRLWSTAFGARLSAALPGVKVRSYAGEVTATCEHDLIWQTYRMMGPAFTADRLARNFMIIKDDPGEHYHSITFRDGVAIKQSYPIASNDGSDYAVL</sequence>